<comment type="caution">
    <text evidence="6">The sequence shown here is derived from an EMBL/GenBank/DDBJ whole genome shotgun (WGS) entry which is preliminary data.</text>
</comment>
<comment type="catalytic activity">
    <reaction evidence="4">
        <text>holo-[ACP] + malonyl-CoA = malonyl-[ACP] + CoA</text>
        <dbReference type="Rhea" id="RHEA:41792"/>
        <dbReference type="Rhea" id="RHEA-COMP:9623"/>
        <dbReference type="Rhea" id="RHEA-COMP:9685"/>
        <dbReference type="ChEBI" id="CHEBI:57287"/>
        <dbReference type="ChEBI" id="CHEBI:57384"/>
        <dbReference type="ChEBI" id="CHEBI:64479"/>
        <dbReference type="ChEBI" id="CHEBI:78449"/>
        <dbReference type="EC" id="2.3.1.39"/>
    </reaction>
</comment>
<keyword evidence="2 6" id="KW-0808">Transferase</keyword>
<dbReference type="GO" id="GO:0004314">
    <property type="term" value="F:[acyl-carrier-protein] S-malonyltransferase activity"/>
    <property type="evidence" value="ECO:0007669"/>
    <property type="project" value="UniProtKB-EC"/>
</dbReference>
<evidence type="ECO:0000256" key="2">
    <source>
        <dbReference type="ARBA" id="ARBA00022679"/>
    </source>
</evidence>
<evidence type="ECO:0000259" key="5">
    <source>
        <dbReference type="SMART" id="SM00827"/>
    </source>
</evidence>
<dbReference type="InterPro" id="IPR050858">
    <property type="entry name" value="Mal-CoA-ACP_Trans/PKS_FabD"/>
</dbReference>
<dbReference type="AlphaFoldDB" id="A0A420DHV7"/>
<dbReference type="InterPro" id="IPR016035">
    <property type="entry name" value="Acyl_Trfase/lysoPLipase"/>
</dbReference>
<dbReference type="Proteomes" id="UP000284407">
    <property type="component" value="Unassembled WGS sequence"/>
</dbReference>
<accession>A0A420DHV7</accession>
<dbReference type="EMBL" id="RAQK01000002">
    <property type="protein sequence ID" value="RKE93785.1"/>
    <property type="molecule type" value="Genomic_DNA"/>
</dbReference>
<dbReference type="Gene3D" id="3.40.366.10">
    <property type="entry name" value="Malonyl-Coenzyme A Acyl Carrier Protein, domain 2"/>
    <property type="match status" value="1"/>
</dbReference>
<proteinExistence type="predicted"/>
<dbReference type="SUPFAM" id="SSF52151">
    <property type="entry name" value="FabD/lysophospholipase-like"/>
    <property type="match status" value="1"/>
</dbReference>
<sequence>MTRPTAVLICPGRGTYNKGELGFLTHHHARNPLTARWDDLRNRSSQETLTALDSASRFEANRHTTGDNASPLIYACSVLDAKVASQSHDIVAVTGNSLGWYIALAAGGGCTLMDGMQIVNTMGTLMHNHGTGGQVLYPVVDDNWQPIQDEKNRVSNAIQEINESRDYRLEVSIELGGMIVVAGDDAGLTAFERAVVTGDPRKPLRLPNHAAFHTALMENVAKMGRDALPQSLFKDPETALIDGRGAIWYPKSTDLAQLRAYTLGHQITQTYNFTAAVQSAARNFAPDRFIITGPGTTLGGAVAQALIAIKWQGLDSKQAFQDRQAADPVIISMGREDQRALISV</sequence>
<dbReference type="SMART" id="SM00827">
    <property type="entry name" value="PKS_AT"/>
    <property type="match status" value="1"/>
</dbReference>
<gene>
    <name evidence="6" type="ORF">C8N30_2881</name>
</gene>
<dbReference type="PANTHER" id="PTHR42681:SF1">
    <property type="entry name" value="MALONYL-COA-ACYL CARRIER PROTEIN TRANSACYLASE, MITOCHONDRIAL"/>
    <property type="match status" value="1"/>
</dbReference>
<dbReference type="STRING" id="1443111.Z949_1638"/>
<keyword evidence="7" id="KW-1185">Reference proteome</keyword>
<dbReference type="InterPro" id="IPR001227">
    <property type="entry name" value="Ac_transferase_dom_sf"/>
</dbReference>
<keyword evidence="3" id="KW-0012">Acyltransferase</keyword>
<dbReference type="PANTHER" id="PTHR42681">
    <property type="entry name" value="MALONYL-COA-ACYL CARRIER PROTEIN TRANSACYLASE, MITOCHONDRIAL"/>
    <property type="match status" value="1"/>
</dbReference>
<evidence type="ECO:0000313" key="7">
    <source>
        <dbReference type="Proteomes" id="UP000284407"/>
    </source>
</evidence>
<dbReference type="RefSeq" id="WP_025062173.1">
    <property type="nucleotide sequence ID" value="NZ_RAQK01000002.1"/>
</dbReference>
<evidence type="ECO:0000256" key="4">
    <source>
        <dbReference type="ARBA" id="ARBA00048462"/>
    </source>
</evidence>
<organism evidence="6 7">
    <name type="scientific">Sulfitobacter guttiformis</name>
    <dbReference type="NCBI Taxonomy" id="74349"/>
    <lineage>
        <taxon>Bacteria</taxon>
        <taxon>Pseudomonadati</taxon>
        <taxon>Pseudomonadota</taxon>
        <taxon>Alphaproteobacteria</taxon>
        <taxon>Rhodobacterales</taxon>
        <taxon>Roseobacteraceae</taxon>
        <taxon>Sulfitobacter</taxon>
    </lineage>
</organism>
<dbReference type="InterPro" id="IPR014043">
    <property type="entry name" value="Acyl_transferase_dom"/>
</dbReference>
<name>A0A420DHV7_9RHOB</name>
<dbReference type="OrthoDB" id="5756162at2"/>
<dbReference type="EC" id="2.3.1.39" evidence="1"/>
<evidence type="ECO:0000256" key="3">
    <source>
        <dbReference type="ARBA" id="ARBA00023315"/>
    </source>
</evidence>
<evidence type="ECO:0000313" key="6">
    <source>
        <dbReference type="EMBL" id="RKE93785.1"/>
    </source>
</evidence>
<dbReference type="Gene3D" id="3.30.70.250">
    <property type="entry name" value="Malonyl-CoA ACP transacylase, ACP-binding"/>
    <property type="match status" value="1"/>
</dbReference>
<evidence type="ECO:0000256" key="1">
    <source>
        <dbReference type="ARBA" id="ARBA00013258"/>
    </source>
</evidence>
<dbReference type="GO" id="GO:0006633">
    <property type="term" value="P:fatty acid biosynthetic process"/>
    <property type="evidence" value="ECO:0007669"/>
    <property type="project" value="TreeGrafter"/>
</dbReference>
<protein>
    <recommendedName>
        <fullName evidence="1">[acyl-carrier-protein] S-malonyltransferase</fullName>
        <ecNumber evidence="1">2.3.1.39</ecNumber>
    </recommendedName>
</protein>
<reference evidence="6 7" key="1">
    <citation type="submission" date="2018-09" db="EMBL/GenBank/DDBJ databases">
        <title>Genomic Encyclopedia of Archaeal and Bacterial Type Strains, Phase II (KMG-II): from individual species to whole genera.</title>
        <authorList>
            <person name="Goeker M."/>
        </authorList>
    </citation>
    <scope>NUCLEOTIDE SEQUENCE [LARGE SCALE GENOMIC DNA]</scope>
    <source>
        <strain evidence="6 7">DSM 11458</strain>
    </source>
</reference>
<feature type="domain" description="Malonyl-CoA:ACP transacylase (MAT)" evidence="5">
    <location>
        <begin position="29"/>
        <end position="337"/>
    </location>
</feature>